<dbReference type="PANTHER" id="PTHR10947">
    <property type="entry name" value="PHENYLALANYL-TRNA SYNTHETASE BETA CHAIN AND LEUCINE-RICH REPEAT-CONTAINING PROTEIN 47"/>
    <property type="match status" value="1"/>
</dbReference>
<dbReference type="SMART" id="SM00873">
    <property type="entry name" value="B3_4"/>
    <property type="match status" value="1"/>
</dbReference>
<organism evidence="20 21">
    <name type="scientific">Secundilactobacillus oryzae JCM 18671</name>
    <dbReference type="NCBI Taxonomy" id="1291743"/>
    <lineage>
        <taxon>Bacteria</taxon>
        <taxon>Bacillati</taxon>
        <taxon>Bacillota</taxon>
        <taxon>Bacilli</taxon>
        <taxon>Lactobacillales</taxon>
        <taxon>Lactobacillaceae</taxon>
        <taxon>Secundilactobacillus</taxon>
    </lineage>
</organism>
<keyword evidence="7 15" id="KW-0479">Metal-binding</keyword>
<dbReference type="Gene3D" id="3.30.930.10">
    <property type="entry name" value="Bira Bifunctional Protein, Domain 2"/>
    <property type="match status" value="1"/>
</dbReference>
<dbReference type="InterPro" id="IPR012340">
    <property type="entry name" value="NA-bd_OB-fold"/>
</dbReference>
<evidence type="ECO:0000256" key="2">
    <source>
        <dbReference type="ARBA" id="ARBA00008653"/>
    </source>
</evidence>
<dbReference type="SUPFAM" id="SSF54991">
    <property type="entry name" value="Anticodon-binding domain of PheRS"/>
    <property type="match status" value="1"/>
</dbReference>
<feature type="binding site" evidence="15">
    <location>
        <position position="469"/>
    </location>
    <ligand>
        <name>Mg(2+)</name>
        <dbReference type="ChEBI" id="CHEBI:18420"/>
        <note>shared with alpha subunit</note>
    </ligand>
</feature>
<dbReference type="GO" id="GO:0009328">
    <property type="term" value="C:phenylalanine-tRNA ligase complex"/>
    <property type="evidence" value="ECO:0007669"/>
    <property type="project" value="TreeGrafter"/>
</dbReference>
<evidence type="ECO:0000256" key="16">
    <source>
        <dbReference type="PROSITE-ProRule" id="PRU00209"/>
    </source>
</evidence>
<evidence type="ECO:0000256" key="9">
    <source>
        <dbReference type="ARBA" id="ARBA00022840"/>
    </source>
</evidence>
<sequence length="803" mass="88340">MKISYNWLKEYLDIDVPATDLAEKIERSSVEVDSVSAPSDGLKKIVVGYVDSMEPHPESDHLNVCQVNIGEDELSQIVCGAPNVAVGQKVIVSLPGARIADNVKIKRSKMRGIVSNGMICSLEEIGFAKDVIPKEWADGIYVLPENAEIGAPVYDYLGMNDALIDIDVTPNRGDMLSVRGTTYDVAAMYDLKPHFPSTTVQEGQTATDDLITVAADEAVAPIYKMRLVKDVKIGPSPLWLQIKLWNAGFRPINNVVDVTNYILTAYGQPMHAFDFGKVSGNKIEARLAKAGEKITALNEDELDLDPQDIVIADEKGPIGVAGVMGGLDSEIDEGTQTVALEAAVFEPTMIRKTAQRHNLHTDAAQHFERGVNRGGVEEALDAAAQMINELAGGEVTSGILTAANAPVENESVTVTLSRINHVIGTDMSADDVTAIFERLGFGVQFADDLFTVSIPPRRWDIHIEADLIEEVARIYGYDNIPSTLPTGRMTVGTLTPKQRLIRSSRETLEGLGLSQAISYSLLNERAAGLFLMKDSLPTRLNWPMTVDHAVIRMNLISGLLKDVAYNNARKVENVALYEQGRVFYRTDDNQVRPDEEEHIAGVISGSLRSTAWNVQAEPTDFYELKGIVAAYLETLGLAGDITFEAIDKYPEMHPGRTAAVSVHGHEVGFVGQVHPQIASEFKINETYAFELNLQMLIDMPKDDQQYEVISKYPAVSRDMALLVDRNITNQQIVDVIEKRGGAYLNSVHLFDVYEGEHVPEGKRSLAYSLTFLDKEATLTDETVNKAFDKVITSLEKEFSVEVR</sequence>
<dbReference type="InterPro" id="IPR033714">
    <property type="entry name" value="tRNA_bind_bactPheRS"/>
</dbReference>
<dbReference type="GO" id="GO:0016740">
    <property type="term" value="F:transferase activity"/>
    <property type="evidence" value="ECO:0007669"/>
    <property type="project" value="UniProtKB-ARBA"/>
</dbReference>
<dbReference type="PROSITE" id="PS51483">
    <property type="entry name" value="B5"/>
    <property type="match status" value="1"/>
</dbReference>
<dbReference type="RefSeq" id="WP_034525655.1">
    <property type="nucleotide sequence ID" value="NZ_BBJM01000001.1"/>
</dbReference>
<keyword evidence="8 15" id="KW-0547">Nucleotide-binding</keyword>
<accession>A0A081BG00</accession>
<comment type="cofactor">
    <cofactor evidence="15">
        <name>Mg(2+)</name>
        <dbReference type="ChEBI" id="CHEBI:18420"/>
    </cofactor>
    <text evidence="15">Binds 2 magnesium ions per tetramer.</text>
</comment>
<dbReference type="PANTHER" id="PTHR10947:SF0">
    <property type="entry name" value="PHENYLALANINE--TRNA LIGASE BETA SUBUNIT"/>
    <property type="match status" value="1"/>
</dbReference>
<evidence type="ECO:0000256" key="4">
    <source>
        <dbReference type="ARBA" id="ARBA00022490"/>
    </source>
</evidence>
<dbReference type="CDD" id="cd00769">
    <property type="entry name" value="PheRS_beta_core"/>
    <property type="match status" value="1"/>
</dbReference>
<dbReference type="InterPro" id="IPR036690">
    <property type="entry name" value="Fdx_antiC-bd_sf"/>
</dbReference>
<dbReference type="InterPro" id="IPR005121">
    <property type="entry name" value="Fdx_antiC-bd"/>
</dbReference>
<evidence type="ECO:0000256" key="15">
    <source>
        <dbReference type="HAMAP-Rule" id="MF_00283"/>
    </source>
</evidence>
<dbReference type="PROSITE" id="PS50886">
    <property type="entry name" value="TRBD"/>
    <property type="match status" value="1"/>
</dbReference>
<dbReference type="GO" id="GO:0004826">
    <property type="term" value="F:phenylalanine-tRNA ligase activity"/>
    <property type="evidence" value="ECO:0007669"/>
    <property type="project" value="UniProtKB-UniRule"/>
</dbReference>
<dbReference type="Pfam" id="PF01588">
    <property type="entry name" value="tRNA_bind"/>
    <property type="match status" value="1"/>
</dbReference>
<dbReference type="GO" id="GO:0005524">
    <property type="term" value="F:ATP binding"/>
    <property type="evidence" value="ECO:0007669"/>
    <property type="project" value="UniProtKB-UniRule"/>
</dbReference>
<evidence type="ECO:0000259" key="19">
    <source>
        <dbReference type="PROSITE" id="PS51483"/>
    </source>
</evidence>
<dbReference type="PROSITE" id="PS51447">
    <property type="entry name" value="FDX_ACB"/>
    <property type="match status" value="1"/>
</dbReference>
<dbReference type="Pfam" id="PF03147">
    <property type="entry name" value="FDX-ACB"/>
    <property type="match status" value="1"/>
</dbReference>
<feature type="binding site" evidence="15">
    <location>
        <position position="470"/>
    </location>
    <ligand>
        <name>Mg(2+)</name>
        <dbReference type="ChEBI" id="CHEBI:18420"/>
        <note>shared with alpha subunit</note>
    </ligand>
</feature>
<dbReference type="InterPro" id="IPR045864">
    <property type="entry name" value="aa-tRNA-synth_II/BPL/LPL"/>
</dbReference>
<dbReference type="eggNOG" id="COG0072">
    <property type="taxonomic scope" value="Bacteria"/>
</dbReference>
<dbReference type="InterPro" id="IPR041616">
    <property type="entry name" value="PheRS_beta_core"/>
</dbReference>
<keyword evidence="9 15" id="KW-0067">ATP-binding</keyword>
<dbReference type="AlphaFoldDB" id="A0A081BG00"/>
<dbReference type="InterPro" id="IPR020825">
    <property type="entry name" value="Phe-tRNA_synthase-like_B3/B4"/>
</dbReference>
<dbReference type="STRING" id="1291743.LOSG293_010670"/>
<dbReference type="SUPFAM" id="SSF50249">
    <property type="entry name" value="Nucleic acid-binding proteins"/>
    <property type="match status" value="1"/>
</dbReference>
<dbReference type="Proteomes" id="UP000028700">
    <property type="component" value="Unassembled WGS sequence"/>
</dbReference>
<dbReference type="FunFam" id="2.40.50.140:FF:000045">
    <property type="entry name" value="Phenylalanine--tRNA ligase beta subunit"/>
    <property type="match status" value="1"/>
</dbReference>
<dbReference type="InterPro" id="IPR002547">
    <property type="entry name" value="tRNA-bd_dom"/>
</dbReference>
<dbReference type="InterPro" id="IPR004532">
    <property type="entry name" value="Phe-tRNA-ligase_IIc_bsu_bact"/>
</dbReference>
<keyword evidence="10 15" id="KW-0460">Magnesium</keyword>
<evidence type="ECO:0000256" key="5">
    <source>
        <dbReference type="ARBA" id="ARBA00022555"/>
    </source>
</evidence>
<evidence type="ECO:0000256" key="11">
    <source>
        <dbReference type="ARBA" id="ARBA00022884"/>
    </source>
</evidence>
<evidence type="ECO:0000256" key="14">
    <source>
        <dbReference type="ARBA" id="ARBA00049255"/>
    </source>
</evidence>
<dbReference type="SMART" id="SM00874">
    <property type="entry name" value="B5"/>
    <property type="match status" value="1"/>
</dbReference>
<dbReference type="Pfam" id="PF03484">
    <property type="entry name" value="B5"/>
    <property type="match status" value="1"/>
</dbReference>
<keyword evidence="12 15" id="KW-0648">Protein biosynthesis</keyword>
<dbReference type="FunFam" id="3.30.70.380:FF:000001">
    <property type="entry name" value="Phenylalanine--tRNA ligase beta subunit"/>
    <property type="match status" value="1"/>
</dbReference>
<dbReference type="SUPFAM" id="SSF56037">
    <property type="entry name" value="PheT/TilS domain"/>
    <property type="match status" value="1"/>
</dbReference>
<dbReference type="HAMAP" id="MF_00283">
    <property type="entry name" value="Phe_tRNA_synth_beta1"/>
    <property type="match status" value="1"/>
</dbReference>
<feature type="domain" description="FDX-ACB" evidence="18">
    <location>
        <begin position="710"/>
        <end position="803"/>
    </location>
</feature>
<evidence type="ECO:0000313" key="20">
    <source>
        <dbReference type="EMBL" id="GAK46968.1"/>
    </source>
</evidence>
<comment type="similarity">
    <text evidence="2 15">Belongs to the phenylalanyl-tRNA synthetase beta subunit family. Type 1 subfamily.</text>
</comment>
<dbReference type="NCBIfam" id="TIGR00472">
    <property type="entry name" value="pheT_bact"/>
    <property type="match status" value="1"/>
</dbReference>
<comment type="subunit">
    <text evidence="3 15">Tetramer of two alpha and two beta subunits.</text>
</comment>
<evidence type="ECO:0000256" key="6">
    <source>
        <dbReference type="ARBA" id="ARBA00022598"/>
    </source>
</evidence>
<evidence type="ECO:0000256" key="3">
    <source>
        <dbReference type="ARBA" id="ARBA00011209"/>
    </source>
</evidence>
<dbReference type="GO" id="GO:0006432">
    <property type="term" value="P:phenylalanyl-tRNA aminoacylation"/>
    <property type="evidence" value="ECO:0007669"/>
    <property type="project" value="UniProtKB-UniRule"/>
</dbReference>
<keyword evidence="13 15" id="KW-0030">Aminoacyl-tRNA synthetase</keyword>
<comment type="subcellular location">
    <subcellularLocation>
        <location evidence="1 15">Cytoplasm</location>
    </subcellularLocation>
</comment>
<proteinExistence type="inferred from homology"/>
<dbReference type="InterPro" id="IPR045060">
    <property type="entry name" value="Phe-tRNA-ligase_IIc_bsu"/>
</dbReference>
<keyword evidence="21" id="KW-1185">Reference proteome</keyword>
<feature type="binding site" evidence="15">
    <location>
        <position position="466"/>
    </location>
    <ligand>
        <name>Mg(2+)</name>
        <dbReference type="ChEBI" id="CHEBI:18420"/>
        <note>shared with alpha subunit</note>
    </ligand>
</feature>
<evidence type="ECO:0000259" key="17">
    <source>
        <dbReference type="PROSITE" id="PS50886"/>
    </source>
</evidence>
<feature type="domain" description="B5" evidence="19">
    <location>
        <begin position="407"/>
        <end position="482"/>
    </location>
</feature>
<dbReference type="NCBIfam" id="NF045760">
    <property type="entry name" value="YtpR"/>
    <property type="match status" value="1"/>
</dbReference>
<dbReference type="InterPro" id="IPR005147">
    <property type="entry name" value="tRNA_synthase_B5-dom"/>
</dbReference>
<dbReference type="SUPFAM" id="SSF46955">
    <property type="entry name" value="Putative DNA-binding domain"/>
    <property type="match status" value="1"/>
</dbReference>
<dbReference type="SMART" id="SM00896">
    <property type="entry name" value="FDX-ACB"/>
    <property type="match status" value="1"/>
</dbReference>
<comment type="caution">
    <text evidence="20">The sequence shown here is derived from an EMBL/GenBank/DDBJ whole genome shotgun (WGS) entry which is preliminary data.</text>
</comment>
<dbReference type="GO" id="GO:0140096">
    <property type="term" value="F:catalytic activity, acting on a protein"/>
    <property type="evidence" value="ECO:0007669"/>
    <property type="project" value="UniProtKB-ARBA"/>
</dbReference>
<dbReference type="InterPro" id="IPR009061">
    <property type="entry name" value="DNA-bd_dom_put_sf"/>
</dbReference>
<dbReference type="Gene3D" id="3.30.70.380">
    <property type="entry name" value="Ferrodoxin-fold anticodon-binding domain"/>
    <property type="match status" value="1"/>
</dbReference>
<evidence type="ECO:0000313" key="21">
    <source>
        <dbReference type="Proteomes" id="UP000028700"/>
    </source>
</evidence>
<name>A0A081BG00_9LACO</name>
<evidence type="ECO:0000256" key="8">
    <source>
        <dbReference type="ARBA" id="ARBA00022741"/>
    </source>
</evidence>
<evidence type="ECO:0000256" key="13">
    <source>
        <dbReference type="ARBA" id="ARBA00023146"/>
    </source>
</evidence>
<dbReference type="GO" id="GO:0000049">
    <property type="term" value="F:tRNA binding"/>
    <property type="evidence" value="ECO:0007669"/>
    <property type="project" value="UniProtKB-UniRule"/>
</dbReference>
<dbReference type="OrthoDB" id="9805455at2"/>
<dbReference type="CDD" id="cd02796">
    <property type="entry name" value="tRNA_bind_bactPheRS"/>
    <property type="match status" value="1"/>
</dbReference>
<keyword evidence="11 16" id="KW-0694">RNA-binding</keyword>
<evidence type="ECO:0000256" key="7">
    <source>
        <dbReference type="ARBA" id="ARBA00022723"/>
    </source>
</evidence>
<keyword evidence="6 15" id="KW-0436">Ligase</keyword>
<dbReference type="Pfam" id="PF03483">
    <property type="entry name" value="B3_4"/>
    <property type="match status" value="1"/>
</dbReference>
<dbReference type="InterPro" id="IPR005146">
    <property type="entry name" value="B3/B4_tRNA-bd"/>
</dbReference>
<dbReference type="FunFam" id="3.30.930.10:FF:000022">
    <property type="entry name" value="Phenylalanine--tRNA ligase beta subunit"/>
    <property type="match status" value="1"/>
</dbReference>
<dbReference type="GO" id="GO:0000287">
    <property type="term" value="F:magnesium ion binding"/>
    <property type="evidence" value="ECO:0007669"/>
    <property type="project" value="UniProtKB-UniRule"/>
</dbReference>
<dbReference type="Pfam" id="PF17759">
    <property type="entry name" value="tRNA_synthFbeta"/>
    <property type="match status" value="1"/>
</dbReference>
<evidence type="ECO:0000259" key="18">
    <source>
        <dbReference type="PROSITE" id="PS51447"/>
    </source>
</evidence>
<keyword evidence="5 16" id="KW-0820">tRNA-binding</keyword>
<dbReference type="Gene3D" id="3.50.40.10">
    <property type="entry name" value="Phenylalanyl-trna Synthetase, Chain B, domain 3"/>
    <property type="match status" value="1"/>
</dbReference>
<evidence type="ECO:0000256" key="1">
    <source>
        <dbReference type="ARBA" id="ARBA00004496"/>
    </source>
</evidence>
<feature type="binding site" evidence="15">
    <location>
        <position position="460"/>
    </location>
    <ligand>
        <name>Mg(2+)</name>
        <dbReference type="ChEBI" id="CHEBI:18420"/>
        <note>shared with alpha subunit</note>
    </ligand>
</feature>
<gene>
    <name evidence="15 20" type="primary">pheT</name>
    <name evidence="20" type="ORF">LOSG293_010670</name>
</gene>
<evidence type="ECO:0000256" key="10">
    <source>
        <dbReference type="ARBA" id="ARBA00022842"/>
    </source>
</evidence>
<dbReference type="Gene3D" id="2.40.50.140">
    <property type="entry name" value="Nucleic acid-binding proteins"/>
    <property type="match status" value="1"/>
</dbReference>
<comment type="catalytic activity">
    <reaction evidence="14 15">
        <text>tRNA(Phe) + L-phenylalanine + ATP = L-phenylalanyl-tRNA(Phe) + AMP + diphosphate + H(+)</text>
        <dbReference type="Rhea" id="RHEA:19413"/>
        <dbReference type="Rhea" id="RHEA-COMP:9668"/>
        <dbReference type="Rhea" id="RHEA-COMP:9699"/>
        <dbReference type="ChEBI" id="CHEBI:15378"/>
        <dbReference type="ChEBI" id="CHEBI:30616"/>
        <dbReference type="ChEBI" id="CHEBI:33019"/>
        <dbReference type="ChEBI" id="CHEBI:58095"/>
        <dbReference type="ChEBI" id="CHEBI:78442"/>
        <dbReference type="ChEBI" id="CHEBI:78531"/>
        <dbReference type="ChEBI" id="CHEBI:456215"/>
        <dbReference type="EC" id="6.1.1.20"/>
    </reaction>
</comment>
<reference evidence="20" key="1">
    <citation type="journal article" date="2014" name="Genome Announc.">
        <title>Draft Genome Sequence of Lactobacillus oryzae Strain SG293T.</title>
        <authorList>
            <person name="Tanizawa Y."/>
            <person name="Fujisawa T."/>
            <person name="Mochizuki T."/>
            <person name="Kaminuma E."/>
            <person name="Nakamura Y."/>
            <person name="Tohno M."/>
        </authorList>
    </citation>
    <scope>NUCLEOTIDE SEQUENCE [LARGE SCALE GENOMIC DNA]</scope>
    <source>
        <strain evidence="20">SG293</strain>
    </source>
</reference>
<evidence type="ECO:0000256" key="12">
    <source>
        <dbReference type="ARBA" id="ARBA00022917"/>
    </source>
</evidence>
<dbReference type="SUPFAM" id="SSF55681">
    <property type="entry name" value="Class II aaRS and biotin synthetases"/>
    <property type="match status" value="1"/>
</dbReference>
<dbReference type="EMBL" id="BBJM01000001">
    <property type="protein sequence ID" value="GAK46968.1"/>
    <property type="molecule type" value="Genomic_DNA"/>
</dbReference>
<keyword evidence="4 15" id="KW-0963">Cytoplasm</keyword>
<dbReference type="EC" id="6.1.1.20" evidence="15"/>
<protein>
    <recommendedName>
        <fullName evidence="15">Phenylalanine--tRNA ligase beta subunit</fullName>
        <ecNumber evidence="15">6.1.1.20</ecNumber>
    </recommendedName>
    <alternativeName>
        <fullName evidence="15">Phenylalanyl-tRNA synthetase beta subunit</fullName>
        <shortName evidence="15">PheRS</shortName>
    </alternativeName>
</protein>
<dbReference type="FunFam" id="3.30.56.10:FF:000002">
    <property type="entry name" value="Phenylalanine--tRNA ligase beta subunit"/>
    <property type="match status" value="1"/>
</dbReference>
<feature type="domain" description="TRNA-binding" evidence="17">
    <location>
        <begin position="39"/>
        <end position="154"/>
    </location>
</feature>
<dbReference type="Gene3D" id="3.30.56.10">
    <property type="match status" value="2"/>
</dbReference>